<feature type="region of interest" description="Disordered" evidence="1">
    <location>
        <begin position="69"/>
        <end position="94"/>
    </location>
</feature>
<dbReference type="HOGENOM" id="CLU_875189_0_0_1"/>
<dbReference type="GO" id="GO:0007340">
    <property type="term" value="P:acrosome reaction"/>
    <property type="evidence" value="ECO:0007669"/>
    <property type="project" value="TreeGrafter"/>
</dbReference>
<evidence type="ECO:0000256" key="1">
    <source>
        <dbReference type="SAM" id="MobiDB-lite"/>
    </source>
</evidence>
<dbReference type="AlphaFoldDB" id="V4C1N9"/>
<dbReference type="CTD" id="20238402"/>
<dbReference type="EMBL" id="KB201656">
    <property type="protein sequence ID" value="ESO95349.1"/>
    <property type="molecule type" value="Genomic_DNA"/>
</dbReference>
<reference evidence="2 3" key="1">
    <citation type="journal article" date="2013" name="Nature">
        <title>Insights into bilaterian evolution from three spiralian genomes.</title>
        <authorList>
            <person name="Simakov O."/>
            <person name="Marletaz F."/>
            <person name="Cho S.J."/>
            <person name="Edsinger-Gonzales E."/>
            <person name="Havlak P."/>
            <person name="Hellsten U."/>
            <person name="Kuo D.H."/>
            <person name="Larsson T."/>
            <person name="Lv J."/>
            <person name="Arendt D."/>
            <person name="Savage R."/>
            <person name="Osoegawa K."/>
            <person name="de Jong P."/>
            <person name="Grimwood J."/>
            <person name="Chapman J.A."/>
            <person name="Shapiro H."/>
            <person name="Aerts A."/>
            <person name="Otillar R.P."/>
            <person name="Terry A.Y."/>
            <person name="Boore J.L."/>
            <person name="Grigoriev I.V."/>
            <person name="Lindberg D.R."/>
            <person name="Seaver E.C."/>
            <person name="Weisblat D.A."/>
            <person name="Putnam N.H."/>
            <person name="Rokhsar D.S."/>
        </authorList>
    </citation>
    <scope>NUCLEOTIDE SEQUENCE [LARGE SCALE GENOMIC DNA]</scope>
</reference>
<dbReference type="GO" id="GO:0097731">
    <property type="term" value="C:9+0 non-motile cilium"/>
    <property type="evidence" value="ECO:0007669"/>
    <property type="project" value="TreeGrafter"/>
</dbReference>
<dbReference type="GeneID" id="20238402"/>
<dbReference type="GO" id="GO:0007283">
    <property type="term" value="P:spermatogenesis"/>
    <property type="evidence" value="ECO:0007669"/>
    <property type="project" value="TreeGrafter"/>
</dbReference>
<evidence type="ECO:0000313" key="2">
    <source>
        <dbReference type="EMBL" id="ESO95349.1"/>
    </source>
</evidence>
<feature type="compositionally biased region" description="Polar residues" evidence="1">
    <location>
        <begin position="78"/>
        <end position="93"/>
    </location>
</feature>
<keyword evidence="3" id="KW-1185">Reference proteome</keyword>
<dbReference type="OMA" id="HEQENCT"/>
<accession>V4C1N9</accession>
<dbReference type="KEGG" id="lgi:LOTGIDRAFT_160479"/>
<feature type="compositionally biased region" description="Acidic residues" evidence="1">
    <location>
        <begin position="133"/>
        <end position="148"/>
    </location>
</feature>
<proteinExistence type="predicted"/>
<gene>
    <name evidence="2" type="ORF">LOTGIDRAFT_160479</name>
</gene>
<dbReference type="GO" id="GO:0005829">
    <property type="term" value="C:cytosol"/>
    <property type="evidence" value="ECO:0007669"/>
    <property type="project" value="TreeGrafter"/>
</dbReference>
<protein>
    <submittedName>
        <fullName evidence="2">Uncharacterized protein</fullName>
    </submittedName>
</protein>
<dbReference type="GO" id="GO:0120160">
    <property type="term" value="F:intraciliary transport particle A binding"/>
    <property type="evidence" value="ECO:0007669"/>
    <property type="project" value="TreeGrafter"/>
</dbReference>
<dbReference type="STRING" id="225164.V4C1N9"/>
<dbReference type="InterPro" id="IPR040028">
    <property type="entry name" value="IFTAP"/>
</dbReference>
<dbReference type="PANTHER" id="PTHR35543">
    <property type="entry name" value="PROTEIN C11ORF74"/>
    <property type="match status" value="1"/>
</dbReference>
<sequence length="318" mass="36279">MDTITAAEEENVSNSLEENTTALMNNVVYKRQQSYENFVSNFTYLTHDDIVKSEEKKLSKKDKIVEDRNPIKSDDVNKTSSSTQLEMNETVPNVINEDELEEEALGEDIKIHTDEAEESNKSKRNFTKFDNFVDNEDNDNDDNDDDASDIGSGYLASFHESDLKADSEIFKSTDQSKQTQKEPAYKIVNQNSVPSDLDCDIKLADCPFQPDENGFLLNPGEAEREVTSRDLSSLQHTTYLEYSCKYAESVDQTTETVDQTAEESDKIVEVNTLPCTNEVEEFKLDVNFDYDNIVLTPKYTHQEMNYLNSFRENAEKSS</sequence>
<name>V4C1N9_LOTGI</name>
<dbReference type="Proteomes" id="UP000030746">
    <property type="component" value="Unassembled WGS sequence"/>
</dbReference>
<dbReference type="PANTHER" id="PTHR35543:SF1">
    <property type="entry name" value="INTRAFLAGELLAR TRANSPORT-ASSOCIATED PROTEIN"/>
    <property type="match status" value="1"/>
</dbReference>
<dbReference type="RefSeq" id="XP_009053859.1">
    <property type="nucleotide sequence ID" value="XM_009055611.1"/>
</dbReference>
<organism evidence="2 3">
    <name type="scientific">Lottia gigantea</name>
    <name type="common">Giant owl limpet</name>
    <dbReference type="NCBI Taxonomy" id="225164"/>
    <lineage>
        <taxon>Eukaryota</taxon>
        <taxon>Metazoa</taxon>
        <taxon>Spiralia</taxon>
        <taxon>Lophotrochozoa</taxon>
        <taxon>Mollusca</taxon>
        <taxon>Gastropoda</taxon>
        <taxon>Patellogastropoda</taxon>
        <taxon>Lottioidea</taxon>
        <taxon>Lottiidae</taxon>
        <taxon>Lottia</taxon>
    </lineage>
</organism>
<evidence type="ECO:0000313" key="3">
    <source>
        <dbReference type="Proteomes" id="UP000030746"/>
    </source>
</evidence>
<feature type="region of interest" description="Disordered" evidence="1">
    <location>
        <begin position="130"/>
        <end position="153"/>
    </location>
</feature>
<dbReference type="Pfam" id="PF17722">
    <property type="entry name" value="IFTAP"/>
    <property type="match status" value="1"/>
</dbReference>
<dbReference type="OrthoDB" id="10057631at2759"/>